<dbReference type="InterPro" id="IPR050693">
    <property type="entry name" value="Hsp70_NEF-Inhibitors"/>
</dbReference>
<dbReference type="GO" id="GO:0005783">
    <property type="term" value="C:endoplasmic reticulum"/>
    <property type="evidence" value="ECO:0007669"/>
    <property type="project" value="TreeGrafter"/>
</dbReference>
<name>A0A7S3VG60_9STRA</name>
<accession>A0A7S3VG60</accession>
<gene>
    <name evidence="1" type="ORF">CDEB00056_LOCUS23400</name>
</gene>
<organism evidence="1">
    <name type="scientific">Chaetoceros debilis</name>
    <dbReference type="NCBI Taxonomy" id="122233"/>
    <lineage>
        <taxon>Eukaryota</taxon>
        <taxon>Sar</taxon>
        <taxon>Stramenopiles</taxon>
        <taxon>Ochrophyta</taxon>
        <taxon>Bacillariophyta</taxon>
        <taxon>Coscinodiscophyceae</taxon>
        <taxon>Chaetocerotophycidae</taxon>
        <taxon>Chaetocerotales</taxon>
        <taxon>Chaetocerotaceae</taxon>
        <taxon>Chaetoceros</taxon>
    </lineage>
</organism>
<dbReference type="AlphaFoldDB" id="A0A7S3VG60"/>
<dbReference type="InterPro" id="IPR016024">
    <property type="entry name" value="ARM-type_fold"/>
</dbReference>
<evidence type="ECO:0008006" key="2">
    <source>
        <dbReference type="Google" id="ProtNLM"/>
    </source>
</evidence>
<sequence>MSSQQQADSDKAPWLGLLKWSLNYVDGTVPSSESKNFKAMSEEDKKFLEEVMRNGIVDEGDRMTVILNSLVSYLDSCLNVSKDNDSNENDPDGKTSEKVPSLEEVEEMMMELQDIVEQIDFAKSFASMGGLQFLIGCASASASSAPSTSSLVPGSIRAACLGILATLCQNNPAVQMMMLEQGNIPKLIQIYFDQFSTSTSSADGEDSSSAITSKAMQAMSSSVRNHDVAEKIFCMNDDGIKMVETGLGMYSSSSLSIPPPSAALRRRALFFLQALITSDTADGDRVRLFKDAIQFVAGRYLDLNTGIDGAMVENDSQTREMGLSMITRILDQKNSVDALTEKGVHSFLVSLGVRRVSNMRSILDVDEKEMVAEELKLWEEVMSRLSKAQ</sequence>
<protein>
    <recommendedName>
        <fullName evidence="2">Nucleotide exchange factor Fes1 domain-containing protein</fullName>
    </recommendedName>
</protein>
<reference evidence="1" key="1">
    <citation type="submission" date="2021-01" db="EMBL/GenBank/DDBJ databases">
        <authorList>
            <person name="Corre E."/>
            <person name="Pelletier E."/>
            <person name="Niang G."/>
            <person name="Scheremetjew M."/>
            <person name="Finn R."/>
            <person name="Kale V."/>
            <person name="Holt S."/>
            <person name="Cochrane G."/>
            <person name="Meng A."/>
            <person name="Brown T."/>
            <person name="Cohen L."/>
        </authorList>
    </citation>
    <scope>NUCLEOTIDE SEQUENCE</scope>
    <source>
        <strain evidence="1">MM31A-1</strain>
    </source>
</reference>
<dbReference type="EMBL" id="HBIO01030553">
    <property type="protein sequence ID" value="CAE0478547.1"/>
    <property type="molecule type" value="Transcribed_RNA"/>
</dbReference>
<dbReference type="PANTHER" id="PTHR19316">
    <property type="entry name" value="PROTEIN FOLDING REGULATOR"/>
    <property type="match status" value="1"/>
</dbReference>
<proteinExistence type="predicted"/>
<evidence type="ECO:0000313" key="1">
    <source>
        <dbReference type="EMBL" id="CAE0478547.1"/>
    </source>
</evidence>
<dbReference type="InterPro" id="IPR011989">
    <property type="entry name" value="ARM-like"/>
</dbReference>
<dbReference type="SUPFAM" id="SSF48371">
    <property type="entry name" value="ARM repeat"/>
    <property type="match status" value="1"/>
</dbReference>
<dbReference type="Gene3D" id="1.25.10.10">
    <property type="entry name" value="Leucine-rich Repeat Variant"/>
    <property type="match status" value="1"/>
</dbReference>
<dbReference type="PANTHER" id="PTHR19316:SF18">
    <property type="entry name" value="HSP70-BINDING PROTEIN 1"/>
    <property type="match status" value="1"/>
</dbReference>
<dbReference type="GO" id="GO:0000774">
    <property type="term" value="F:adenyl-nucleotide exchange factor activity"/>
    <property type="evidence" value="ECO:0007669"/>
    <property type="project" value="TreeGrafter"/>
</dbReference>